<dbReference type="Proteomes" id="UP001596270">
    <property type="component" value="Unassembled WGS sequence"/>
</dbReference>
<evidence type="ECO:0000313" key="1">
    <source>
        <dbReference type="EMBL" id="MFC6281052.1"/>
    </source>
</evidence>
<keyword evidence="2" id="KW-1185">Reference proteome</keyword>
<reference evidence="2" key="1">
    <citation type="journal article" date="2019" name="Int. J. Syst. Evol. Microbiol.">
        <title>The Global Catalogue of Microorganisms (GCM) 10K type strain sequencing project: providing services to taxonomists for standard genome sequencing and annotation.</title>
        <authorList>
            <consortium name="The Broad Institute Genomics Platform"/>
            <consortium name="The Broad Institute Genome Sequencing Center for Infectious Disease"/>
            <person name="Wu L."/>
            <person name="Ma J."/>
        </authorList>
    </citation>
    <scope>NUCLEOTIDE SEQUENCE [LARGE SCALE GENOMIC DNA]</scope>
    <source>
        <strain evidence="2">CCUG 39402</strain>
    </source>
</reference>
<gene>
    <name evidence="1" type="ORF">ACFQND_07390</name>
</gene>
<organism evidence="1 2">
    <name type="scientific">Polaromonas aquatica</name>
    <dbReference type="NCBI Taxonomy" id="332657"/>
    <lineage>
        <taxon>Bacteria</taxon>
        <taxon>Pseudomonadati</taxon>
        <taxon>Pseudomonadota</taxon>
        <taxon>Betaproteobacteria</taxon>
        <taxon>Burkholderiales</taxon>
        <taxon>Comamonadaceae</taxon>
        <taxon>Polaromonas</taxon>
    </lineage>
</organism>
<sequence>MKSQAVYETKYNAFSAHVDFLVLAMSEEAGTTVNSAAKAGGEDGVQALFDAVMDAGHRMVLVKALNSPAISGWVRERLEVFLYGQHKQQPMLFKRTYH</sequence>
<accession>A0ABW1TUV2</accession>
<dbReference type="EMBL" id="JBHSRS010000016">
    <property type="protein sequence ID" value="MFC6281052.1"/>
    <property type="molecule type" value="Genomic_DNA"/>
</dbReference>
<proteinExistence type="predicted"/>
<dbReference type="RefSeq" id="WP_371438922.1">
    <property type="nucleotide sequence ID" value="NZ_JBHSRS010000016.1"/>
</dbReference>
<comment type="caution">
    <text evidence="1">The sequence shown here is derived from an EMBL/GenBank/DDBJ whole genome shotgun (WGS) entry which is preliminary data.</text>
</comment>
<protein>
    <submittedName>
        <fullName evidence="1">Uncharacterized protein</fullName>
    </submittedName>
</protein>
<name>A0ABW1TUV2_9BURK</name>
<evidence type="ECO:0000313" key="2">
    <source>
        <dbReference type="Proteomes" id="UP001596270"/>
    </source>
</evidence>